<comment type="caution">
    <text evidence="2">The sequence shown here is derived from an EMBL/GenBank/DDBJ whole genome shotgun (WGS) entry which is preliminary data.</text>
</comment>
<dbReference type="Pfam" id="PF16697">
    <property type="entry name" value="Yop-YscD_cpl"/>
    <property type="match status" value="1"/>
</dbReference>
<dbReference type="Gene3D" id="2.60.200.20">
    <property type="match status" value="1"/>
</dbReference>
<evidence type="ECO:0000313" key="3">
    <source>
        <dbReference type="Proteomes" id="UP000235616"/>
    </source>
</evidence>
<organism evidence="2 3">
    <name type="scientific">Trinickia dabaoshanensis</name>
    <dbReference type="NCBI Taxonomy" id="564714"/>
    <lineage>
        <taxon>Bacteria</taxon>
        <taxon>Pseudomonadati</taxon>
        <taxon>Pseudomonadota</taxon>
        <taxon>Betaproteobacteria</taxon>
        <taxon>Burkholderiales</taxon>
        <taxon>Burkholderiaceae</taxon>
        <taxon>Trinickia</taxon>
    </lineage>
</organism>
<proteinExistence type="predicted"/>
<name>A0A2N7VTD7_9BURK</name>
<dbReference type="EMBL" id="PNYA01000008">
    <property type="protein sequence ID" value="PMS20420.1"/>
    <property type="molecule type" value="Genomic_DNA"/>
</dbReference>
<keyword evidence="3" id="KW-1185">Reference proteome</keyword>
<accession>A0A2N7VTD7</accession>
<dbReference type="SUPFAM" id="SSF49879">
    <property type="entry name" value="SMAD/FHA domain"/>
    <property type="match status" value="1"/>
</dbReference>
<dbReference type="RefSeq" id="WP_102645401.1">
    <property type="nucleotide sequence ID" value="NZ_PNYA01000008.1"/>
</dbReference>
<dbReference type="InterPro" id="IPR032030">
    <property type="entry name" value="YscD_cytoplasmic_dom"/>
</dbReference>
<dbReference type="InterPro" id="IPR008984">
    <property type="entry name" value="SMAD_FHA_dom_sf"/>
</dbReference>
<evidence type="ECO:0000259" key="1">
    <source>
        <dbReference type="Pfam" id="PF16697"/>
    </source>
</evidence>
<gene>
    <name evidence="2" type="ORF">C0Z18_10805</name>
</gene>
<dbReference type="OrthoDB" id="9156149at2"/>
<dbReference type="AlphaFoldDB" id="A0A2N7VTD7"/>
<sequence>MLELRILTGLHRGAALPLEGDAIRIGNGAENDIVLLDPGMPPLACALHRTEDSGWSYRVYGAEPPNAESWDDDVTSTGTTLVAGARWFAGPVLMGCEDEGAPWPAETIPESRDRPAKVTRSFGRKLSAAALVAVVSAAAVALLRSPGALSGGGTADAAAAPRAPSPADTATGTVRVVSGALYPSEVIRRPPFAIGSASEGAYGFVVTDDGQVLIPGSRWRSFTLVKIDTGRATFTGPYRAELRW</sequence>
<feature type="domain" description="YscD cytoplasmic" evidence="1">
    <location>
        <begin position="5"/>
        <end position="94"/>
    </location>
</feature>
<dbReference type="Proteomes" id="UP000235616">
    <property type="component" value="Unassembled WGS sequence"/>
</dbReference>
<evidence type="ECO:0000313" key="2">
    <source>
        <dbReference type="EMBL" id="PMS20420.1"/>
    </source>
</evidence>
<dbReference type="CDD" id="cd00060">
    <property type="entry name" value="FHA"/>
    <property type="match status" value="1"/>
</dbReference>
<protein>
    <recommendedName>
        <fullName evidence="1">YscD cytoplasmic domain-containing protein</fullName>
    </recommendedName>
</protein>
<reference evidence="2 3" key="1">
    <citation type="submission" date="2018-01" db="EMBL/GenBank/DDBJ databases">
        <title>Whole genome analyses suggest that Burkholderia sensu lato contains two further novel genera in the rhizoxinica-symbiotica group Mycetohabitans gen. nov., and Trinickia gen. nov.: implications for the evolution of diazotrophy and nodulation in the Burkholderiaceae.</title>
        <authorList>
            <person name="Estrada-de los Santos P."/>
            <person name="Palmer M."/>
            <person name="Chavez-Ramirez B."/>
            <person name="Beukes C."/>
            <person name="Steenkamp E.T."/>
            <person name="Hirsch A.M."/>
            <person name="Manyaka P."/>
            <person name="Maluk M."/>
            <person name="Lafos M."/>
            <person name="Crook M."/>
            <person name="Gross E."/>
            <person name="Simon M.F."/>
            <person name="Bueno dos Reis Junior F."/>
            <person name="Poole P.S."/>
            <person name="Venter S.N."/>
            <person name="James E.K."/>
        </authorList>
    </citation>
    <scope>NUCLEOTIDE SEQUENCE [LARGE SCALE GENOMIC DNA]</scope>
    <source>
        <strain evidence="2 3">GIMN1.004</strain>
    </source>
</reference>